<keyword evidence="3" id="KW-1185">Reference proteome</keyword>
<comment type="caution">
    <text evidence="2">The sequence shown here is derived from an EMBL/GenBank/DDBJ whole genome shotgun (WGS) entry which is preliminary data.</text>
</comment>
<feature type="transmembrane region" description="Helical" evidence="1">
    <location>
        <begin position="267"/>
        <end position="285"/>
    </location>
</feature>
<organism evidence="2 3">
    <name type="scientific">Perkinsus chesapeaki</name>
    <name type="common">Clam parasite</name>
    <name type="synonym">Perkinsus andrewsi</name>
    <dbReference type="NCBI Taxonomy" id="330153"/>
    <lineage>
        <taxon>Eukaryota</taxon>
        <taxon>Sar</taxon>
        <taxon>Alveolata</taxon>
        <taxon>Perkinsozoa</taxon>
        <taxon>Perkinsea</taxon>
        <taxon>Perkinsida</taxon>
        <taxon>Perkinsidae</taxon>
        <taxon>Perkinsus</taxon>
    </lineage>
</organism>
<dbReference type="EMBL" id="JAAPAO010000202">
    <property type="protein sequence ID" value="KAF4667854.1"/>
    <property type="molecule type" value="Genomic_DNA"/>
</dbReference>
<proteinExistence type="predicted"/>
<name>A0A7J6M8L9_PERCH</name>
<accession>A0A7J6M8L9</accession>
<feature type="transmembrane region" description="Helical" evidence="1">
    <location>
        <begin position="398"/>
        <end position="415"/>
    </location>
</feature>
<evidence type="ECO:0000313" key="2">
    <source>
        <dbReference type="EMBL" id="KAF4667854.1"/>
    </source>
</evidence>
<evidence type="ECO:0000256" key="1">
    <source>
        <dbReference type="SAM" id="Phobius"/>
    </source>
</evidence>
<gene>
    <name evidence="2" type="ORF">FOL47_003360</name>
</gene>
<reference evidence="2 3" key="1">
    <citation type="submission" date="2020-04" db="EMBL/GenBank/DDBJ databases">
        <title>Perkinsus chesapeaki whole genome sequence.</title>
        <authorList>
            <person name="Bogema D.R."/>
        </authorList>
    </citation>
    <scope>NUCLEOTIDE SEQUENCE [LARGE SCALE GENOMIC DNA]</scope>
    <source>
        <strain evidence="2">ATCC PRA-425</strain>
    </source>
</reference>
<keyword evidence="1" id="KW-1133">Transmembrane helix</keyword>
<dbReference type="OrthoDB" id="482945at2759"/>
<dbReference type="Proteomes" id="UP000591131">
    <property type="component" value="Unassembled WGS sequence"/>
</dbReference>
<feature type="transmembrane region" description="Helical" evidence="1">
    <location>
        <begin position="85"/>
        <end position="102"/>
    </location>
</feature>
<protein>
    <submittedName>
        <fullName evidence="2">Uncharacterized protein</fullName>
    </submittedName>
</protein>
<feature type="transmembrane region" description="Helical" evidence="1">
    <location>
        <begin position="297"/>
        <end position="315"/>
    </location>
</feature>
<feature type="transmembrane region" description="Helical" evidence="1">
    <location>
        <begin position="108"/>
        <end position="129"/>
    </location>
</feature>
<dbReference type="AlphaFoldDB" id="A0A7J6M8L9"/>
<evidence type="ECO:0000313" key="3">
    <source>
        <dbReference type="Proteomes" id="UP000591131"/>
    </source>
</evidence>
<sequence length="490" mass="55404">MASAANNDEEIDYGPAATEALKAMAWQYWGDIWRSLYYYIPMNECAAEFKMQKRDDRQSAVGIVSRKSISPLEGILVDEAFDAPFNTYAVAGIVALVSWRFLRAYPPLANRPATVFTTAFVPPALFCIWRRSYMRRGMICQFKTDGHGDRVSFGAVKLSEILRAFPQRSFAPSLGPGQNSPRAQEIIDLYREWCPDDYEFMKGRPGMRSAPGLQSFPNDVAATLLNCRSLFTCYAKGKLESQFSKPRLDNFDEFDSNIILKDSGTPIFVGMFAALVYPLLLRQALRWPAIKRLPPPAPLVICAIPSISILYVSMLHHFRGVIREIVNFDGPLSSQDEIVKDMYKAMSPADFEALREKALIDCCRELKWPEGKPTGRDEHSGECLTMYESDMLRSGSPLTLGLIAALSYPITWRSVSRLPLFRNRPILPQFLAIVPPVSFLYVAGVYNCRVIMSRFVRDEGERSDRARAVIERYRKEAPTDYDALRKGSGR</sequence>
<keyword evidence="1" id="KW-0812">Transmembrane</keyword>
<keyword evidence="1" id="KW-0472">Membrane</keyword>
<feature type="transmembrane region" description="Helical" evidence="1">
    <location>
        <begin position="427"/>
        <end position="448"/>
    </location>
</feature>